<dbReference type="Proteomes" id="UP000824049">
    <property type="component" value="Unassembled WGS sequence"/>
</dbReference>
<comment type="caution">
    <text evidence="1">The sequence shown here is derived from an EMBL/GenBank/DDBJ whole genome shotgun (WGS) entry which is preliminary data.</text>
</comment>
<organism evidence="1 2">
    <name type="scientific">Candidatus Anaerobutyricum stercoris</name>
    <dbReference type="NCBI Taxonomy" id="2838457"/>
    <lineage>
        <taxon>Bacteria</taxon>
        <taxon>Bacillati</taxon>
        <taxon>Bacillota</taxon>
        <taxon>Clostridia</taxon>
        <taxon>Lachnospirales</taxon>
        <taxon>Lachnospiraceae</taxon>
        <taxon>Anaerobutyricum</taxon>
    </lineage>
</organism>
<evidence type="ECO:0000313" key="1">
    <source>
        <dbReference type="EMBL" id="HIZ39339.1"/>
    </source>
</evidence>
<name>A0A9D2J8B7_9FIRM</name>
<dbReference type="EMBL" id="DXBR01000049">
    <property type="protein sequence ID" value="HIZ39339.1"/>
    <property type="molecule type" value="Genomic_DNA"/>
</dbReference>
<reference evidence="1" key="1">
    <citation type="journal article" date="2021" name="PeerJ">
        <title>Extensive microbial diversity within the chicken gut microbiome revealed by metagenomics and culture.</title>
        <authorList>
            <person name="Gilroy R."/>
            <person name="Ravi A."/>
            <person name="Getino M."/>
            <person name="Pursley I."/>
            <person name="Horton D.L."/>
            <person name="Alikhan N.F."/>
            <person name="Baker D."/>
            <person name="Gharbi K."/>
            <person name="Hall N."/>
            <person name="Watson M."/>
            <person name="Adriaenssens E.M."/>
            <person name="Foster-Nyarko E."/>
            <person name="Jarju S."/>
            <person name="Secka A."/>
            <person name="Antonio M."/>
            <person name="Oren A."/>
            <person name="Chaudhuri R.R."/>
            <person name="La Ragione R."/>
            <person name="Hildebrand F."/>
            <person name="Pallen M.J."/>
        </authorList>
    </citation>
    <scope>NUCLEOTIDE SEQUENCE</scope>
    <source>
        <strain evidence="1">CHK179-28034</strain>
    </source>
</reference>
<protein>
    <submittedName>
        <fullName evidence="1">Uncharacterized protein</fullName>
    </submittedName>
</protein>
<proteinExistence type="predicted"/>
<reference evidence="1" key="2">
    <citation type="submission" date="2021-04" db="EMBL/GenBank/DDBJ databases">
        <authorList>
            <person name="Gilroy R."/>
        </authorList>
    </citation>
    <scope>NUCLEOTIDE SEQUENCE</scope>
    <source>
        <strain evidence="1">CHK179-28034</strain>
    </source>
</reference>
<evidence type="ECO:0000313" key="2">
    <source>
        <dbReference type="Proteomes" id="UP000824049"/>
    </source>
</evidence>
<gene>
    <name evidence="1" type="ORF">H9968_05320</name>
</gene>
<dbReference type="AlphaFoldDB" id="A0A9D2J8B7"/>
<sequence length="86" mass="10286">MHIIIKGVETIEEYKQCYALMHGMADEFRKKHNGYLDSWIHGEIHDVWMDKDGNLYLSYEDGFSGMFAKRKKRVEKGWRRSAYLLL</sequence>
<accession>A0A9D2J8B7</accession>